<sequence length="278" mass="30522">MASTDPSTDPAPEIGRLQATFQGSPFSAHGAQWDQLWKESYSPWDRGGPSLALNDLLEQHRELFPSPKTSGKPRALVPGCGRGHDVLLLSAFGYDVTGLDVSETSLREAAENEKKNSGEEMYSVRKRVTEEKGPVTWMAADFFDSENPSLKPGSFDLIYDYTFFCALPPEGRPKWAKRMSELLNPDGGKLVCLEWPLRKPLSSGGPPWGLVPEAYSAHLSHPGEELKYNESGPAVDSLPTAPSPNALRQLARISPTRSYKSGTDEAGNVFDFISVWSH</sequence>
<evidence type="ECO:0000256" key="1">
    <source>
        <dbReference type="ARBA" id="ARBA00022553"/>
    </source>
</evidence>
<dbReference type="Pfam" id="PF05724">
    <property type="entry name" value="TPMT"/>
    <property type="match status" value="1"/>
</dbReference>
<accession>A0AA39XRP7</accession>
<dbReference type="SUPFAM" id="SSF53335">
    <property type="entry name" value="S-adenosyl-L-methionine-dependent methyltransferases"/>
    <property type="match status" value="1"/>
</dbReference>
<evidence type="ECO:0000256" key="4">
    <source>
        <dbReference type="ARBA" id="ARBA00022691"/>
    </source>
</evidence>
<proteinExistence type="predicted"/>
<evidence type="ECO:0000256" key="2">
    <source>
        <dbReference type="ARBA" id="ARBA00022603"/>
    </source>
</evidence>
<keyword evidence="6" id="KW-1185">Reference proteome</keyword>
<dbReference type="CDD" id="cd02440">
    <property type="entry name" value="AdoMet_MTases"/>
    <property type="match status" value="1"/>
</dbReference>
<dbReference type="PANTHER" id="PTHR32183">
    <property type="match status" value="1"/>
</dbReference>
<dbReference type="InterPro" id="IPR008854">
    <property type="entry name" value="TPMT"/>
</dbReference>
<protein>
    <submittedName>
        <fullName evidence="5">S-adenosyl-L-methionine-dependent methyltransferase</fullName>
    </submittedName>
</protein>
<dbReference type="AlphaFoldDB" id="A0AA39XRP7"/>
<reference evidence="5" key="1">
    <citation type="submission" date="2023-06" db="EMBL/GenBank/DDBJ databases">
        <title>Genome-scale phylogeny and comparative genomics of the fungal order Sordariales.</title>
        <authorList>
            <consortium name="Lawrence Berkeley National Laboratory"/>
            <person name="Hensen N."/>
            <person name="Bonometti L."/>
            <person name="Westerberg I."/>
            <person name="Brannstrom I.O."/>
            <person name="Guillou S."/>
            <person name="Cros-Aarteil S."/>
            <person name="Calhoun S."/>
            <person name="Haridas S."/>
            <person name="Kuo A."/>
            <person name="Mondo S."/>
            <person name="Pangilinan J."/>
            <person name="Riley R."/>
            <person name="Labutti K."/>
            <person name="Andreopoulos B."/>
            <person name="Lipzen A."/>
            <person name="Chen C."/>
            <person name="Yanf M."/>
            <person name="Daum C."/>
            <person name="Ng V."/>
            <person name="Clum A."/>
            <person name="Steindorff A."/>
            <person name="Ohm R."/>
            <person name="Martin F."/>
            <person name="Silar P."/>
            <person name="Natvig D."/>
            <person name="Lalanne C."/>
            <person name="Gautier V."/>
            <person name="Ament-Velasquez S.L."/>
            <person name="Kruys A."/>
            <person name="Hutchinson M.I."/>
            <person name="Powell A.J."/>
            <person name="Barry K."/>
            <person name="Miller A.N."/>
            <person name="Grigoriev I.V."/>
            <person name="Debuchy R."/>
            <person name="Gladieux P."/>
            <person name="Thoren M.H."/>
            <person name="Johannesson H."/>
        </authorList>
    </citation>
    <scope>NUCLEOTIDE SEQUENCE</scope>
    <source>
        <strain evidence="5">SMH2532-1</strain>
    </source>
</reference>
<dbReference type="EMBL" id="JAULSV010000007">
    <property type="protein sequence ID" value="KAK0638874.1"/>
    <property type="molecule type" value="Genomic_DNA"/>
</dbReference>
<evidence type="ECO:0000313" key="5">
    <source>
        <dbReference type="EMBL" id="KAK0638874.1"/>
    </source>
</evidence>
<dbReference type="InterPro" id="IPR029063">
    <property type="entry name" value="SAM-dependent_MTases_sf"/>
</dbReference>
<keyword evidence="4" id="KW-0949">S-adenosyl-L-methionine</keyword>
<evidence type="ECO:0000256" key="3">
    <source>
        <dbReference type="ARBA" id="ARBA00022679"/>
    </source>
</evidence>
<dbReference type="Proteomes" id="UP001174936">
    <property type="component" value="Unassembled WGS sequence"/>
</dbReference>
<evidence type="ECO:0000313" key="6">
    <source>
        <dbReference type="Proteomes" id="UP001174936"/>
    </source>
</evidence>
<name>A0AA39XRP7_9PEZI</name>
<dbReference type="PROSITE" id="PS51585">
    <property type="entry name" value="SAM_MT_TPMT"/>
    <property type="match status" value="1"/>
</dbReference>
<gene>
    <name evidence="5" type="ORF">B0T16DRAFT_422027</name>
</gene>
<keyword evidence="2 5" id="KW-0489">Methyltransferase</keyword>
<dbReference type="Gene3D" id="3.40.50.150">
    <property type="entry name" value="Vaccinia Virus protein VP39"/>
    <property type="match status" value="1"/>
</dbReference>
<dbReference type="GO" id="GO:0032259">
    <property type="term" value="P:methylation"/>
    <property type="evidence" value="ECO:0007669"/>
    <property type="project" value="UniProtKB-KW"/>
</dbReference>
<keyword evidence="3" id="KW-0808">Transferase</keyword>
<keyword evidence="1" id="KW-0597">Phosphoprotein</keyword>
<organism evidence="5 6">
    <name type="scientific">Cercophora newfieldiana</name>
    <dbReference type="NCBI Taxonomy" id="92897"/>
    <lineage>
        <taxon>Eukaryota</taxon>
        <taxon>Fungi</taxon>
        <taxon>Dikarya</taxon>
        <taxon>Ascomycota</taxon>
        <taxon>Pezizomycotina</taxon>
        <taxon>Sordariomycetes</taxon>
        <taxon>Sordariomycetidae</taxon>
        <taxon>Sordariales</taxon>
        <taxon>Lasiosphaeriaceae</taxon>
        <taxon>Cercophora</taxon>
    </lineage>
</organism>
<comment type="caution">
    <text evidence="5">The sequence shown here is derived from an EMBL/GenBank/DDBJ whole genome shotgun (WGS) entry which is preliminary data.</text>
</comment>
<dbReference type="PANTHER" id="PTHR32183:SF6">
    <property type="entry name" value="CYSTEINE SULFINATE DESULFINASE_CYSTEINE DESULFURASE AND RELATED ENZYMES"/>
    <property type="match status" value="1"/>
</dbReference>
<dbReference type="GO" id="GO:0008757">
    <property type="term" value="F:S-adenosylmethionine-dependent methyltransferase activity"/>
    <property type="evidence" value="ECO:0007669"/>
    <property type="project" value="InterPro"/>
</dbReference>